<dbReference type="OrthoDB" id="2453008at2"/>
<gene>
    <name evidence="2" type="ORF">FILTAD_02474</name>
</gene>
<sequence>MGQNRLERKRTQLVNSERFLLELLLIIYGFIYIGANVWGNPQFTWLILISIGAVLSYVIFSKVDYSVGPSIMIPALIAVPLYVMGLHFIPVLIIFVYTFWRFKANFGDSKVKGWPFIFLNTLILACSYLFSMFLFVNDSPHEVFMNHIILYCATTVLFIIVRFLVIWKMGRIYRQFNFVEATKIFGSLLGIGALTYIVVYFLLVPVRNGIIATVAFLFSGIFMMFGKAVTPLLDWVIARFDAAREAFLAEADPQKIAPMIEMQEERKIMATEMKDIDLMIMIVIGIVVVIAFILILRNRKKAKVQHEDSAYTVRTYGRKKNRKKPQKSATYDYSSATDSIRQAYRDFEQQAHDLKMPRLAGETVKEWFSRMGWGLQQGNEVLFNTYDKVRYGSFMITEEERNQFIHQLEKLKEKIFSKDV</sequence>
<protein>
    <recommendedName>
        <fullName evidence="4">DUF4129 domain-containing protein</fullName>
    </recommendedName>
</protein>
<proteinExistence type="predicted"/>
<reference evidence="2 3" key="1">
    <citation type="submission" date="2018-11" db="EMBL/GenBank/DDBJ databases">
        <authorList>
            <person name="Criscuolo A."/>
        </authorList>
    </citation>
    <scope>NUCLEOTIDE SEQUENCE [LARGE SCALE GENOMIC DNA]</scope>
    <source>
        <strain evidence="2">ATB-66</strain>
    </source>
</reference>
<dbReference type="AlphaFoldDB" id="A0A3P5XGC0"/>
<feature type="transmembrane region" description="Helical" evidence="1">
    <location>
        <begin position="210"/>
        <end position="229"/>
    </location>
</feature>
<feature type="transmembrane region" description="Helical" evidence="1">
    <location>
        <begin position="184"/>
        <end position="203"/>
    </location>
</feature>
<dbReference type="Proteomes" id="UP000270468">
    <property type="component" value="Unassembled WGS sequence"/>
</dbReference>
<evidence type="ECO:0000313" key="2">
    <source>
        <dbReference type="EMBL" id="VDC29922.1"/>
    </source>
</evidence>
<feature type="transmembrane region" description="Helical" evidence="1">
    <location>
        <begin position="148"/>
        <end position="169"/>
    </location>
</feature>
<keyword evidence="1" id="KW-1133">Transmembrane helix</keyword>
<dbReference type="RefSeq" id="WP_124071134.1">
    <property type="nucleotide sequence ID" value="NZ_CBCRXF010000001.1"/>
</dbReference>
<evidence type="ECO:0000313" key="3">
    <source>
        <dbReference type="Proteomes" id="UP000270468"/>
    </source>
</evidence>
<organism evidence="2 3">
    <name type="scientific">Filibacter tadaridae</name>
    <dbReference type="NCBI Taxonomy" id="2483811"/>
    <lineage>
        <taxon>Bacteria</taxon>
        <taxon>Bacillati</taxon>
        <taxon>Bacillota</taxon>
        <taxon>Bacilli</taxon>
        <taxon>Bacillales</taxon>
        <taxon>Caryophanaceae</taxon>
        <taxon>Filibacter</taxon>
    </lineage>
</organism>
<accession>A0A3P5XGC0</accession>
<name>A0A3P5XGC0_9BACL</name>
<feature type="transmembrane region" description="Helical" evidence="1">
    <location>
        <begin position="43"/>
        <end position="60"/>
    </location>
</feature>
<feature type="transmembrane region" description="Helical" evidence="1">
    <location>
        <begin position="117"/>
        <end position="136"/>
    </location>
</feature>
<keyword evidence="1" id="KW-0812">Transmembrane</keyword>
<evidence type="ECO:0008006" key="4">
    <source>
        <dbReference type="Google" id="ProtNLM"/>
    </source>
</evidence>
<keyword evidence="3" id="KW-1185">Reference proteome</keyword>
<dbReference type="EMBL" id="UXAV01000042">
    <property type="protein sequence ID" value="VDC29922.1"/>
    <property type="molecule type" value="Genomic_DNA"/>
</dbReference>
<feature type="transmembrane region" description="Helical" evidence="1">
    <location>
        <begin position="278"/>
        <end position="296"/>
    </location>
</feature>
<feature type="transmembrane region" description="Helical" evidence="1">
    <location>
        <begin position="20"/>
        <end position="37"/>
    </location>
</feature>
<keyword evidence="1" id="KW-0472">Membrane</keyword>
<feature type="transmembrane region" description="Helical" evidence="1">
    <location>
        <begin position="72"/>
        <end position="97"/>
    </location>
</feature>
<evidence type="ECO:0000256" key="1">
    <source>
        <dbReference type="SAM" id="Phobius"/>
    </source>
</evidence>